<dbReference type="InterPro" id="IPR006917">
    <property type="entry name" value="SOUL_heme-bd"/>
</dbReference>
<evidence type="ECO:0000256" key="1">
    <source>
        <dbReference type="ARBA" id="ARBA00009817"/>
    </source>
</evidence>
<dbReference type="Pfam" id="PF04832">
    <property type="entry name" value="SOUL"/>
    <property type="match status" value="1"/>
</dbReference>
<organism evidence="4 5">
    <name type="scientific">Tribonema minus</name>
    <dbReference type="NCBI Taxonomy" id="303371"/>
    <lineage>
        <taxon>Eukaryota</taxon>
        <taxon>Sar</taxon>
        <taxon>Stramenopiles</taxon>
        <taxon>Ochrophyta</taxon>
        <taxon>PX clade</taxon>
        <taxon>Xanthophyceae</taxon>
        <taxon>Tribonematales</taxon>
        <taxon>Tribonemataceae</taxon>
        <taxon>Tribonema</taxon>
    </lineage>
</organism>
<evidence type="ECO:0000313" key="4">
    <source>
        <dbReference type="EMBL" id="KAG5191420.1"/>
    </source>
</evidence>
<evidence type="ECO:0000256" key="3">
    <source>
        <dbReference type="SAM" id="SignalP"/>
    </source>
</evidence>
<dbReference type="AlphaFoldDB" id="A0A835ZHJ2"/>
<accession>A0A835ZHJ2</accession>
<protein>
    <submittedName>
        <fullName evidence="4">SOUL heme-binding protein-domain-containing protein</fullName>
    </submittedName>
</protein>
<evidence type="ECO:0000256" key="2">
    <source>
        <dbReference type="SAM" id="MobiDB-lite"/>
    </source>
</evidence>
<dbReference type="InterPro" id="IPR011256">
    <property type="entry name" value="Reg_factor_effector_dom_sf"/>
</dbReference>
<proteinExistence type="inferred from homology"/>
<feature type="signal peptide" evidence="3">
    <location>
        <begin position="1"/>
        <end position="19"/>
    </location>
</feature>
<reference evidence="4" key="1">
    <citation type="submission" date="2021-02" db="EMBL/GenBank/DDBJ databases">
        <title>First Annotated Genome of the Yellow-green Alga Tribonema minus.</title>
        <authorList>
            <person name="Mahan K.M."/>
        </authorList>
    </citation>
    <scope>NUCLEOTIDE SEQUENCE</scope>
    <source>
        <strain evidence="4">UTEX B ZZ1240</strain>
    </source>
</reference>
<keyword evidence="3" id="KW-0732">Signal</keyword>
<comment type="caution">
    <text evidence="4">The sequence shown here is derived from an EMBL/GenBank/DDBJ whole genome shotgun (WGS) entry which is preliminary data.</text>
</comment>
<comment type="similarity">
    <text evidence="1">Belongs to the HEBP family.</text>
</comment>
<dbReference type="Proteomes" id="UP000664859">
    <property type="component" value="Unassembled WGS sequence"/>
</dbReference>
<dbReference type="SUPFAM" id="SSF55136">
    <property type="entry name" value="Probable bacterial effector-binding domain"/>
    <property type="match status" value="1"/>
</dbReference>
<dbReference type="Gene3D" id="3.20.80.10">
    <property type="entry name" value="Regulatory factor, effector binding domain"/>
    <property type="match status" value="1"/>
</dbReference>
<feature type="compositionally biased region" description="Acidic residues" evidence="2">
    <location>
        <begin position="245"/>
        <end position="257"/>
    </location>
</feature>
<dbReference type="PANTHER" id="PTHR11220:SF1">
    <property type="entry name" value="HEME-BINDING PROTEIN 2"/>
    <property type="match status" value="1"/>
</dbReference>
<feature type="region of interest" description="Disordered" evidence="2">
    <location>
        <begin position="245"/>
        <end position="269"/>
    </location>
</feature>
<name>A0A835ZHJ2_9STRA</name>
<feature type="chain" id="PRO_5033008268" evidence="3">
    <location>
        <begin position="20"/>
        <end position="269"/>
    </location>
</feature>
<keyword evidence="5" id="KW-1185">Reference proteome</keyword>
<dbReference type="EMBL" id="JAFCMP010000020">
    <property type="protein sequence ID" value="KAG5191420.1"/>
    <property type="molecule type" value="Genomic_DNA"/>
</dbReference>
<evidence type="ECO:0000313" key="5">
    <source>
        <dbReference type="Proteomes" id="UP000664859"/>
    </source>
</evidence>
<gene>
    <name evidence="4" type="ORF">JKP88DRAFT_266585</name>
</gene>
<sequence length="269" mass="29693">MKLLLVASLAALACKGSVAREVCHQYSDTIESPCNEVICRPRGYEIRRYAANNTEFFTDAFVDSDCFLKAATEGFNKNYAYISGKNSKNETIPMTSPVIFRKYNDTSGGGGNGSADETADLTGGSEHCLAHGWHVGFFVPSKYETRGDVPVPEVENVTIAAVPSGAVFAVKTFGGFASERDFNRKTHELVCRLKRDNVTIADAGDKWRAVWASYDSPFVIFHRHNEVWVKIDADEAALIRLDSGDEVGDEEVEEEEPLWNAQDFNSEVA</sequence>
<dbReference type="OrthoDB" id="184627at2759"/>
<dbReference type="PANTHER" id="PTHR11220">
    <property type="entry name" value="HEME-BINDING PROTEIN-RELATED"/>
    <property type="match status" value="1"/>
</dbReference>